<accession>A0ABS4JRI0</accession>
<evidence type="ECO:0000313" key="1">
    <source>
        <dbReference type="EMBL" id="MBP2017506.1"/>
    </source>
</evidence>
<keyword evidence="2" id="KW-1185">Reference proteome</keyword>
<dbReference type="PANTHER" id="PTHR12993">
    <property type="entry name" value="N-ACETYLGLUCOSAMINYL-PHOSPHATIDYLINOSITOL DE-N-ACETYLASE-RELATED"/>
    <property type="match status" value="1"/>
</dbReference>
<name>A0ABS4JRI0_9FIRM</name>
<dbReference type="Proteomes" id="UP001519289">
    <property type="component" value="Unassembled WGS sequence"/>
</dbReference>
<dbReference type="Pfam" id="PF02585">
    <property type="entry name" value="PIG-L"/>
    <property type="match status" value="1"/>
</dbReference>
<dbReference type="EMBL" id="JAGGLG010000005">
    <property type="protein sequence ID" value="MBP2017506.1"/>
    <property type="molecule type" value="Genomic_DNA"/>
</dbReference>
<dbReference type="RefSeq" id="WP_209465648.1">
    <property type="nucleotide sequence ID" value="NZ_JAGGLG010000005.1"/>
</dbReference>
<comment type="caution">
    <text evidence="1">The sequence shown here is derived from an EMBL/GenBank/DDBJ whole genome shotgun (WGS) entry which is preliminary data.</text>
</comment>
<dbReference type="Gene3D" id="3.40.50.10320">
    <property type="entry name" value="LmbE-like"/>
    <property type="match status" value="1"/>
</dbReference>
<sequence>MAEPREMRILTIGAHAADQELAAGMIVAKYTAAGHKAFMLSLTPGEKGHPTLSAEEYAEQKKREAAECARKLGAEAIFLNYKDAELPYNDEVSLEVCDIIRDIKPDVLITHWQNSMHRDHRHAHKIAMDAYFFAALKRIERSKPAHWTRRVYFSENWEDMEGYEPDIYVNIPEPIFEQYCDALSSFALWNGATGWPYADYYKSLARMRGCLGGGLNWKYAATLMVPKGGLRQYAPGDRLPFEL</sequence>
<evidence type="ECO:0000313" key="2">
    <source>
        <dbReference type="Proteomes" id="UP001519289"/>
    </source>
</evidence>
<protein>
    <submittedName>
        <fullName evidence="1">LmbE family N-acetylglucosaminyl deacetylase</fullName>
    </submittedName>
</protein>
<reference evidence="1 2" key="1">
    <citation type="submission" date="2021-03" db="EMBL/GenBank/DDBJ databases">
        <title>Genomic Encyclopedia of Type Strains, Phase IV (KMG-IV): sequencing the most valuable type-strain genomes for metagenomic binning, comparative biology and taxonomic classification.</title>
        <authorList>
            <person name="Goeker M."/>
        </authorList>
    </citation>
    <scope>NUCLEOTIDE SEQUENCE [LARGE SCALE GENOMIC DNA]</scope>
    <source>
        <strain evidence="1 2">DSM 27138</strain>
    </source>
</reference>
<dbReference type="InterPro" id="IPR024078">
    <property type="entry name" value="LmbE-like_dom_sf"/>
</dbReference>
<dbReference type="InterPro" id="IPR003737">
    <property type="entry name" value="GlcNAc_PI_deacetylase-related"/>
</dbReference>
<dbReference type="PANTHER" id="PTHR12993:SF11">
    <property type="entry name" value="N-ACETYLGLUCOSAMINYL-PHOSPHATIDYLINOSITOL DE-N-ACETYLASE"/>
    <property type="match status" value="1"/>
</dbReference>
<organism evidence="1 2">
    <name type="scientific">Symbiobacterium terraclitae</name>
    <dbReference type="NCBI Taxonomy" id="557451"/>
    <lineage>
        <taxon>Bacteria</taxon>
        <taxon>Bacillati</taxon>
        <taxon>Bacillota</taxon>
        <taxon>Clostridia</taxon>
        <taxon>Eubacteriales</taxon>
        <taxon>Symbiobacteriaceae</taxon>
        <taxon>Symbiobacterium</taxon>
    </lineage>
</organism>
<gene>
    <name evidence="1" type="ORF">J2Z79_000889</name>
</gene>
<proteinExistence type="predicted"/>
<dbReference type="SUPFAM" id="SSF102588">
    <property type="entry name" value="LmbE-like"/>
    <property type="match status" value="1"/>
</dbReference>